<evidence type="ECO:0000259" key="11">
    <source>
        <dbReference type="Pfam" id="PF00593"/>
    </source>
</evidence>
<organism evidence="13 14">
    <name type="scientific">Aliikangiella coralliicola</name>
    <dbReference type="NCBI Taxonomy" id="2592383"/>
    <lineage>
        <taxon>Bacteria</taxon>
        <taxon>Pseudomonadati</taxon>
        <taxon>Pseudomonadota</taxon>
        <taxon>Gammaproteobacteria</taxon>
        <taxon>Oceanospirillales</taxon>
        <taxon>Pleioneaceae</taxon>
        <taxon>Aliikangiella</taxon>
    </lineage>
</organism>
<dbReference type="SUPFAM" id="SSF56935">
    <property type="entry name" value="Porins"/>
    <property type="match status" value="1"/>
</dbReference>
<evidence type="ECO:0000256" key="5">
    <source>
        <dbReference type="ARBA" id="ARBA00023077"/>
    </source>
</evidence>
<evidence type="ECO:0000313" key="14">
    <source>
        <dbReference type="Proteomes" id="UP000315439"/>
    </source>
</evidence>
<dbReference type="RefSeq" id="WP_142932845.1">
    <property type="nucleotide sequence ID" value="NZ_ML660167.1"/>
</dbReference>
<evidence type="ECO:0000256" key="10">
    <source>
        <dbReference type="SAM" id="SignalP"/>
    </source>
</evidence>
<reference evidence="13 14" key="1">
    <citation type="submission" date="2019-07" db="EMBL/GenBank/DDBJ databases">
        <title>Draft genome for Aliikangiella sp. M105.</title>
        <authorList>
            <person name="Wang G."/>
        </authorList>
    </citation>
    <scope>NUCLEOTIDE SEQUENCE [LARGE SCALE GENOMIC DNA]</scope>
    <source>
        <strain evidence="13 14">M105</strain>
    </source>
</reference>
<accession>A0A545U8X8</accession>
<dbReference type="InterPro" id="IPR036942">
    <property type="entry name" value="Beta-barrel_TonB_sf"/>
</dbReference>
<evidence type="ECO:0000256" key="1">
    <source>
        <dbReference type="ARBA" id="ARBA00004571"/>
    </source>
</evidence>
<feature type="domain" description="TonB-dependent receptor plug" evidence="12">
    <location>
        <begin position="58"/>
        <end position="170"/>
    </location>
</feature>
<name>A0A545U8X8_9GAMM</name>
<proteinExistence type="inferred from homology"/>
<feature type="chain" id="PRO_5021727476" description="TonB-dependent receptor" evidence="10">
    <location>
        <begin position="31"/>
        <end position="933"/>
    </location>
</feature>
<dbReference type="PANTHER" id="PTHR47234">
    <property type="match status" value="1"/>
</dbReference>
<comment type="similarity">
    <text evidence="8 9">Belongs to the TonB-dependent receptor family.</text>
</comment>
<dbReference type="InterPro" id="IPR000531">
    <property type="entry name" value="Beta-barrel_TonB"/>
</dbReference>
<keyword evidence="10" id="KW-0732">Signal</keyword>
<evidence type="ECO:0000256" key="4">
    <source>
        <dbReference type="ARBA" id="ARBA00022692"/>
    </source>
</evidence>
<evidence type="ECO:0000313" key="13">
    <source>
        <dbReference type="EMBL" id="TQV85926.1"/>
    </source>
</evidence>
<comment type="subcellular location">
    <subcellularLocation>
        <location evidence="1 8">Cell outer membrane</location>
        <topology evidence="1 8">Multi-pass membrane protein</topology>
    </subcellularLocation>
</comment>
<dbReference type="Pfam" id="PF07715">
    <property type="entry name" value="Plug"/>
    <property type="match status" value="1"/>
</dbReference>
<keyword evidence="6 8" id="KW-0472">Membrane</keyword>
<evidence type="ECO:0000256" key="7">
    <source>
        <dbReference type="ARBA" id="ARBA00023237"/>
    </source>
</evidence>
<feature type="domain" description="TonB-dependent receptor-like beta-barrel" evidence="11">
    <location>
        <begin position="371"/>
        <end position="893"/>
    </location>
</feature>
<dbReference type="GO" id="GO:0009279">
    <property type="term" value="C:cell outer membrane"/>
    <property type="evidence" value="ECO:0007669"/>
    <property type="project" value="UniProtKB-SubCell"/>
</dbReference>
<feature type="signal peptide" evidence="10">
    <location>
        <begin position="1"/>
        <end position="30"/>
    </location>
</feature>
<dbReference type="Proteomes" id="UP000315439">
    <property type="component" value="Unassembled WGS sequence"/>
</dbReference>
<dbReference type="InterPro" id="IPR039426">
    <property type="entry name" value="TonB-dep_rcpt-like"/>
</dbReference>
<evidence type="ECO:0000256" key="6">
    <source>
        <dbReference type="ARBA" id="ARBA00023136"/>
    </source>
</evidence>
<dbReference type="Gene3D" id="2.170.130.10">
    <property type="entry name" value="TonB-dependent receptor, plug domain"/>
    <property type="match status" value="1"/>
</dbReference>
<dbReference type="OrthoDB" id="9764669at2"/>
<evidence type="ECO:0000256" key="3">
    <source>
        <dbReference type="ARBA" id="ARBA00022452"/>
    </source>
</evidence>
<evidence type="ECO:0000256" key="9">
    <source>
        <dbReference type="RuleBase" id="RU003357"/>
    </source>
</evidence>
<keyword evidence="2 8" id="KW-0813">Transport</keyword>
<keyword evidence="7 8" id="KW-0998">Cell outer membrane</keyword>
<dbReference type="PANTHER" id="PTHR47234:SF2">
    <property type="entry name" value="TONB-DEPENDENT RECEPTOR"/>
    <property type="match status" value="1"/>
</dbReference>
<keyword evidence="5 9" id="KW-0798">TonB box</keyword>
<gene>
    <name evidence="13" type="ORF">FLL46_18585</name>
</gene>
<keyword evidence="3 8" id="KW-1134">Transmembrane beta strand</keyword>
<evidence type="ECO:0000256" key="8">
    <source>
        <dbReference type="PROSITE-ProRule" id="PRU01360"/>
    </source>
</evidence>
<dbReference type="EMBL" id="VIKS01000011">
    <property type="protein sequence ID" value="TQV85926.1"/>
    <property type="molecule type" value="Genomic_DNA"/>
</dbReference>
<evidence type="ECO:0008006" key="15">
    <source>
        <dbReference type="Google" id="ProtNLM"/>
    </source>
</evidence>
<dbReference type="PROSITE" id="PS52016">
    <property type="entry name" value="TONB_DEPENDENT_REC_3"/>
    <property type="match status" value="1"/>
</dbReference>
<dbReference type="Pfam" id="PF00593">
    <property type="entry name" value="TonB_dep_Rec_b-barrel"/>
    <property type="match status" value="1"/>
</dbReference>
<dbReference type="AlphaFoldDB" id="A0A545U8X8"/>
<dbReference type="Gene3D" id="2.40.170.20">
    <property type="entry name" value="TonB-dependent receptor, beta-barrel domain"/>
    <property type="match status" value="1"/>
</dbReference>
<keyword evidence="4 8" id="KW-0812">Transmembrane</keyword>
<protein>
    <recommendedName>
        <fullName evidence="15">TonB-dependent receptor</fullName>
    </recommendedName>
</protein>
<keyword evidence="14" id="KW-1185">Reference proteome</keyword>
<dbReference type="InterPro" id="IPR037066">
    <property type="entry name" value="Plug_dom_sf"/>
</dbReference>
<dbReference type="InterPro" id="IPR012910">
    <property type="entry name" value="Plug_dom"/>
</dbReference>
<evidence type="ECO:0000259" key="12">
    <source>
        <dbReference type="Pfam" id="PF07715"/>
    </source>
</evidence>
<comment type="caution">
    <text evidence="13">The sequence shown here is derived from an EMBL/GenBank/DDBJ whole genome shotgun (WGS) entry which is preliminary data.</text>
</comment>
<evidence type="ECO:0000256" key="2">
    <source>
        <dbReference type="ARBA" id="ARBA00022448"/>
    </source>
</evidence>
<sequence length="933" mass="103811">MNTKSITQNKYQLTKLASIIGLLLSTQSFAAENEERKEGEEARLVITGSKIRSVNSLAPSPVTSISGETLALTGHVNVMDALLDLPSVSGGLTNESGQFNYANTGMNTINLRNLGHERTLILVNGRRLVSSDVGELLSDMNSIPTSLVERIDITTGGGSAIYGSGAIAGVVNFILKSDFDGFEVEARRNQSDHADNVSDLLRVTFGGNFARDKGNAVLNIESSSSEGLASRERGVTGVRFDRDLNVLNPPELSTYAPTWRYDIGNVQTGWENGQLTEWTLEEDGYRHADSRTLSIPIDRLIINATSHYYIRDNIRAFGEFSYAKSETTNPSDLYWIGSRTSRGNPISIDNPFVPIELRNIALANATDEIHYRGRLNEFGTTGFDAERIVTRLVVGFDGTFAENWDWEISLNRGDVTNDQIGKDVNALAFKKATDVILDPDTGEVRCRDEAFVAIGCVATNVFEPFTEEQMRFWTNNTTLDGKLEQEVAAASISNSSLLEMPAGYLAFAAGIEHRREFSEEHPDSTTASGMSGGIQIDSLEGEYEVDEYFLELDVPILSDVFLAKSLGLNMSYRSSDYSHTGRNDSWQVGTRWEINDELTVRTQYSEAFRAPTIADMFNGNTRVGLSLENIDPCHNITATSAAEGVTQQQADACRLIPGIAAAIENGGTFNGEPEDDIERWAYFGASPDLEVETAETTTIGVIYSPDYFENLTIAIDYYDIAIDNIITGVANRYKNQRCLEGLPVFCRAVERDPTTGVIQSMYNYVFNLAGREVSGIDAEVNYKYSLEELGDLKFRFLYSYVDEHRTQDDPQSGWRDELDQLPYFKHRANLSTTYNYENFTANWSVVYQGSIYDEKGRNYYNNHVDANVLHNAQVRYHFGDKDEYQIYLGLDNVFDQDPPFLPEGYLNGGPQSATASSYSRIGRMWYLGTKATF</sequence>